<dbReference type="EMBL" id="FOLE01000008">
    <property type="protein sequence ID" value="SFC66778.1"/>
    <property type="molecule type" value="Genomic_DNA"/>
</dbReference>
<reference evidence="3 4" key="1">
    <citation type="submission" date="2016-10" db="EMBL/GenBank/DDBJ databases">
        <authorList>
            <person name="de Groot N.N."/>
        </authorList>
    </citation>
    <scope>NUCLEOTIDE SEQUENCE [LARGE SCALE GENOMIC DNA]</scope>
    <source>
        <strain evidence="3 4">DSM 6793</strain>
    </source>
</reference>
<gene>
    <name evidence="3" type="ORF">SAMN05421780_10810</name>
</gene>
<dbReference type="SMART" id="SM01204">
    <property type="entry name" value="FIST_C"/>
    <property type="match status" value="1"/>
</dbReference>
<evidence type="ECO:0000313" key="4">
    <source>
        <dbReference type="Proteomes" id="UP000199514"/>
    </source>
</evidence>
<dbReference type="PANTHER" id="PTHR40252:SF2">
    <property type="entry name" value="BLR0328 PROTEIN"/>
    <property type="match status" value="1"/>
</dbReference>
<feature type="domain" description="FIST" evidence="1">
    <location>
        <begin position="25"/>
        <end position="209"/>
    </location>
</feature>
<sequence>MNKGIYCQTERELVEIAQQLANTHTYNSYLLFIADSTRLSPDTAQLLYKILEKPLLGGIYPELIAASRRQQTGFLLIPLPMVFEVTLLDLSKNMAVIIQQLETLGQLFSVKSVFCFVDFLSQNKDTLIQEVYNTFGHGVNYLGAGAGALDFKPLDSILYNGIFYGNTALVAVCGSDIQVGVAHGWSPISEPIKVTEVDGNIVKSLNWQPAFEVYQKEIFAHSGKQITEATFFEIAKSYPLGLVRMDAEMVIRDPYASLNGHLHIIDHVPQGDYVRIMHGNPHSLLAGAEHAISLLNNGEKENTLKFCVDCISRVLYMDADFVKELNILGQNGLFDGVLSLGEIANAGESALELYNKTVVISQWNVTK</sequence>
<dbReference type="RefSeq" id="WP_091513642.1">
    <property type="nucleotide sequence ID" value="NZ_FOLE01000008.1"/>
</dbReference>
<dbReference type="InterPro" id="IPR019494">
    <property type="entry name" value="FIST_C"/>
</dbReference>
<dbReference type="PANTHER" id="PTHR40252">
    <property type="entry name" value="BLR0328 PROTEIN"/>
    <property type="match status" value="1"/>
</dbReference>
<dbReference type="SMART" id="SM00897">
    <property type="entry name" value="FIST"/>
    <property type="match status" value="1"/>
</dbReference>
<dbReference type="Pfam" id="PF08495">
    <property type="entry name" value="FIST"/>
    <property type="match status" value="1"/>
</dbReference>
<dbReference type="Pfam" id="PF10442">
    <property type="entry name" value="FIST_C"/>
    <property type="match status" value="1"/>
</dbReference>
<dbReference type="STRING" id="927664.SAMN05421780_10810"/>
<evidence type="ECO:0000313" key="3">
    <source>
        <dbReference type="EMBL" id="SFC66778.1"/>
    </source>
</evidence>
<dbReference type="AlphaFoldDB" id="A0A1I1L711"/>
<dbReference type="InterPro" id="IPR013702">
    <property type="entry name" value="FIST_domain_N"/>
</dbReference>
<name>A0A1I1L711_9BACT</name>
<proteinExistence type="predicted"/>
<protein>
    <submittedName>
        <fullName evidence="3">FIST C domain-containing protein</fullName>
    </submittedName>
</protein>
<feature type="domain" description="FIST C-domain" evidence="2">
    <location>
        <begin position="210"/>
        <end position="346"/>
    </location>
</feature>
<dbReference type="OrthoDB" id="378730at2"/>
<accession>A0A1I1L711</accession>
<evidence type="ECO:0000259" key="2">
    <source>
        <dbReference type="SMART" id="SM01204"/>
    </source>
</evidence>
<dbReference type="Proteomes" id="UP000199514">
    <property type="component" value="Unassembled WGS sequence"/>
</dbReference>
<evidence type="ECO:0000259" key="1">
    <source>
        <dbReference type="SMART" id="SM00897"/>
    </source>
</evidence>
<organism evidence="3 4">
    <name type="scientific">Flexibacter flexilis DSM 6793</name>
    <dbReference type="NCBI Taxonomy" id="927664"/>
    <lineage>
        <taxon>Bacteria</taxon>
        <taxon>Pseudomonadati</taxon>
        <taxon>Bacteroidota</taxon>
        <taxon>Cytophagia</taxon>
        <taxon>Cytophagales</taxon>
        <taxon>Flexibacteraceae</taxon>
        <taxon>Flexibacter</taxon>
    </lineage>
</organism>
<keyword evidence="4" id="KW-1185">Reference proteome</keyword>